<evidence type="ECO:0000313" key="2">
    <source>
        <dbReference type="Proteomes" id="UP001060085"/>
    </source>
</evidence>
<protein>
    <submittedName>
        <fullName evidence="1">Uncharacterized protein</fullName>
    </submittedName>
</protein>
<keyword evidence="2" id="KW-1185">Reference proteome</keyword>
<evidence type="ECO:0000313" key="1">
    <source>
        <dbReference type="EMBL" id="KAI5673431.1"/>
    </source>
</evidence>
<proteinExistence type="predicted"/>
<gene>
    <name evidence="1" type="ORF">M9H77_13795</name>
</gene>
<dbReference type="EMBL" id="CM044703">
    <property type="protein sequence ID" value="KAI5673431.1"/>
    <property type="molecule type" value="Genomic_DNA"/>
</dbReference>
<sequence length="282" mass="32164">MLIDTVEAFQNENEKRVKKPKLAVGYHIVTMASIAIMWHEKHMVKEPSLDFRIARELYLRCLYYGTDIVGKEQLRLNRHAFTSLCRMLKDHGGLRDTINITVAVSLAIISFILGHNLKNHKDCLGALDGTFVLVNVLIKDQGRYHNRKNDIAINIMAFCSRDMKFTYILLGWERSAVDSTVLGDALVRSDPLVVPNGKFFLVDAGYTNGPDFLAPYRGVMINLEPSSDEREDEDEANDEELVDVNFTNFDNRIKIVRTTNGWTQFRDTLAQAVFAEYLNTQV</sequence>
<name>A0ACC0BLD0_CATRO</name>
<organism evidence="1 2">
    <name type="scientific">Catharanthus roseus</name>
    <name type="common">Madagascar periwinkle</name>
    <name type="synonym">Vinca rosea</name>
    <dbReference type="NCBI Taxonomy" id="4058"/>
    <lineage>
        <taxon>Eukaryota</taxon>
        <taxon>Viridiplantae</taxon>
        <taxon>Streptophyta</taxon>
        <taxon>Embryophyta</taxon>
        <taxon>Tracheophyta</taxon>
        <taxon>Spermatophyta</taxon>
        <taxon>Magnoliopsida</taxon>
        <taxon>eudicotyledons</taxon>
        <taxon>Gunneridae</taxon>
        <taxon>Pentapetalae</taxon>
        <taxon>asterids</taxon>
        <taxon>lamiids</taxon>
        <taxon>Gentianales</taxon>
        <taxon>Apocynaceae</taxon>
        <taxon>Rauvolfioideae</taxon>
        <taxon>Vinceae</taxon>
        <taxon>Catharanthinae</taxon>
        <taxon>Catharanthus</taxon>
    </lineage>
</organism>
<reference evidence="2" key="1">
    <citation type="journal article" date="2023" name="Nat. Plants">
        <title>Single-cell RNA sequencing provides a high-resolution roadmap for understanding the multicellular compartmentation of specialized metabolism.</title>
        <authorList>
            <person name="Sun S."/>
            <person name="Shen X."/>
            <person name="Li Y."/>
            <person name="Li Y."/>
            <person name="Wang S."/>
            <person name="Li R."/>
            <person name="Zhang H."/>
            <person name="Shen G."/>
            <person name="Guo B."/>
            <person name="Wei J."/>
            <person name="Xu J."/>
            <person name="St-Pierre B."/>
            <person name="Chen S."/>
            <person name="Sun C."/>
        </authorList>
    </citation>
    <scope>NUCLEOTIDE SEQUENCE [LARGE SCALE GENOMIC DNA]</scope>
</reference>
<comment type="caution">
    <text evidence="1">The sequence shown here is derived from an EMBL/GenBank/DDBJ whole genome shotgun (WGS) entry which is preliminary data.</text>
</comment>
<accession>A0ACC0BLD0</accession>
<dbReference type="Proteomes" id="UP001060085">
    <property type="component" value="Linkage Group LG03"/>
</dbReference>